<evidence type="ECO:0000256" key="1">
    <source>
        <dbReference type="SAM" id="MobiDB-lite"/>
    </source>
</evidence>
<proteinExistence type="predicted"/>
<gene>
    <name evidence="2" type="ORF">BDP55DRAFT_244441</name>
</gene>
<evidence type="ECO:0000313" key="3">
    <source>
        <dbReference type="Proteomes" id="UP001224890"/>
    </source>
</evidence>
<dbReference type="AlphaFoldDB" id="A0AAJ0EUY5"/>
<dbReference type="Proteomes" id="UP001224890">
    <property type="component" value="Unassembled WGS sequence"/>
</dbReference>
<dbReference type="EMBL" id="JAHMHR010000036">
    <property type="protein sequence ID" value="KAK1672730.1"/>
    <property type="molecule type" value="Genomic_DNA"/>
</dbReference>
<accession>A0AAJ0EUY5</accession>
<keyword evidence="3" id="KW-1185">Reference proteome</keyword>
<sequence>MDSYRFDTRNQRVHYSTTRRFDCAHADERIAFDPAIGPLSARGSSKSRPSLSLTRRLLARWTSGIQFSLCLQASKVNKKKTCTARWSRVPSQSSPIEEIPRPRKRTSTSIFRLRRFTYPTKAATTVTTHDTRQPLGKRKKKNRNRNKQRNRHAYSFKTLPAASLHHHGRRRGATHSRRASRAVLPAGSTLCCAVLCFQVASVHTLQSSVHDYSTLPYHPPHLSSRS</sequence>
<feature type="region of interest" description="Disordered" evidence="1">
    <location>
        <begin position="126"/>
        <end position="180"/>
    </location>
</feature>
<organism evidence="2 3">
    <name type="scientific">Colletotrichum godetiae</name>
    <dbReference type="NCBI Taxonomy" id="1209918"/>
    <lineage>
        <taxon>Eukaryota</taxon>
        <taxon>Fungi</taxon>
        <taxon>Dikarya</taxon>
        <taxon>Ascomycota</taxon>
        <taxon>Pezizomycotina</taxon>
        <taxon>Sordariomycetes</taxon>
        <taxon>Hypocreomycetidae</taxon>
        <taxon>Glomerellales</taxon>
        <taxon>Glomerellaceae</taxon>
        <taxon>Colletotrichum</taxon>
        <taxon>Colletotrichum acutatum species complex</taxon>
    </lineage>
</organism>
<comment type="caution">
    <text evidence="2">The sequence shown here is derived from an EMBL/GenBank/DDBJ whole genome shotgun (WGS) entry which is preliminary data.</text>
</comment>
<dbReference type="GeneID" id="85450757"/>
<evidence type="ECO:0000313" key="2">
    <source>
        <dbReference type="EMBL" id="KAK1672730.1"/>
    </source>
</evidence>
<reference evidence="2" key="1">
    <citation type="submission" date="2021-06" db="EMBL/GenBank/DDBJ databases">
        <title>Comparative genomics, transcriptomics and evolutionary studies reveal genomic signatures of adaptation to plant cell wall in hemibiotrophic fungi.</title>
        <authorList>
            <consortium name="DOE Joint Genome Institute"/>
            <person name="Baroncelli R."/>
            <person name="Diaz J.F."/>
            <person name="Benocci T."/>
            <person name="Peng M."/>
            <person name="Battaglia E."/>
            <person name="Haridas S."/>
            <person name="Andreopoulos W."/>
            <person name="Labutti K."/>
            <person name="Pangilinan J."/>
            <person name="Floch G.L."/>
            <person name="Makela M.R."/>
            <person name="Henrissat B."/>
            <person name="Grigoriev I.V."/>
            <person name="Crouch J.A."/>
            <person name="De Vries R.P."/>
            <person name="Sukno S.A."/>
            <person name="Thon M.R."/>
        </authorList>
    </citation>
    <scope>NUCLEOTIDE SEQUENCE</scope>
    <source>
        <strain evidence="2">CBS 193.32</strain>
    </source>
</reference>
<protein>
    <submittedName>
        <fullName evidence="2">Uncharacterized protein</fullName>
    </submittedName>
</protein>
<feature type="compositionally biased region" description="Basic residues" evidence="1">
    <location>
        <begin position="164"/>
        <end position="180"/>
    </location>
</feature>
<dbReference type="RefSeq" id="XP_060426733.1">
    <property type="nucleotide sequence ID" value="XM_060566231.1"/>
</dbReference>
<name>A0AAJ0EUY5_9PEZI</name>
<feature type="compositionally biased region" description="Basic residues" evidence="1">
    <location>
        <begin position="135"/>
        <end position="154"/>
    </location>
</feature>